<proteinExistence type="predicted"/>
<protein>
    <submittedName>
        <fullName evidence="1">Lysozyme</fullName>
    </submittedName>
</protein>
<name>A0A8S5PKD2_9CAUD</name>
<dbReference type="EMBL" id="BK015444">
    <property type="protein sequence ID" value="DAE07037.1"/>
    <property type="molecule type" value="Genomic_DNA"/>
</dbReference>
<organism evidence="1">
    <name type="scientific">Myoviridae sp. ctuJM17</name>
    <dbReference type="NCBI Taxonomy" id="2825200"/>
    <lineage>
        <taxon>Viruses</taxon>
        <taxon>Duplodnaviria</taxon>
        <taxon>Heunggongvirae</taxon>
        <taxon>Uroviricota</taxon>
        <taxon>Caudoviricetes</taxon>
    </lineage>
</organism>
<sequence length="101" mass="11459">MNGIQLTDFAPTIRVRHDVQGKITSGLRVGDTLRQNQALILALNKGELKERPSVGCGIADMLMDHDPLYWRSVIREQLEMDRQRVNSIRITPKGIEIDATY</sequence>
<accession>A0A8S5PKD2</accession>
<evidence type="ECO:0000313" key="1">
    <source>
        <dbReference type="EMBL" id="DAE07037.1"/>
    </source>
</evidence>
<reference evidence="1" key="1">
    <citation type="journal article" date="2021" name="Proc. Natl. Acad. Sci. U.S.A.">
        <title>A Catalog of Tens of Thousands of Viruses from Human Metagenomes Reveals Hidden Associations with Chronic Diseases.</title>
        <authorList>
            <person name="Tisza M.J."/>
            <person name="Buck C.B."/>
        </authorList>
    </citation>
    <scope>NUCLEOTIDE SEQUENCE</scope>
    <source>
        <strain evidence="1">CtuJM17</strain>
    </source>
</reference>